<protein>
    <recommendedName>
        <fullName evidence="1">Stage 0 sporulation protein A homolog</fullName>
    </recommendedName>
</protein>
<dbReference type="InterPro" id="IPR016032">
    <property type="entry name" value="Sig_transdc_resp-reg_C-effctor"/>
</dbReference>
<dbReference type="AlphaFoldDB" id="A0A1S8M7E5"/>
<gene>
    <name evidence="8" type="primary">sphR</name>
    <name evidence="8" type="ORF">CROST_010060</name>
</gene>
<sequence length="236" mass="27299">MDSKNRVEILVVEDDKEISRLIDKILLNEGFCVVKAYDGESAMDNFLHDKDKIKLIVLDLMVPFIDGFEIIRRIRQKSTVPILVISAKSKEMDKVSAISMGADDYIVKPFSLNEFVARVKALIRRYLYFTGEEMSSDNIVNYKELTVNMQDYSITKEGKAIKITPIEFEILKLFLLNPKKVFTKSQIYDSIWGKDPIRNDNTIMVHIKRLRDKIENDTSCPKYIETVWGIGYKLGE</sequence>
<evidence type="ECO:0000256" key="2">
    <source>
        <dbReference type="ARBA" id="ARBA00022553"/>
    </source>
</evidence>
<evidence type="ECO:0000256" key="7">
    <source>
        <dbReference type="ARBA" id="ARBA00024867"/>
    </source>
</evidence>
<dbReference type="GO" id="GO:0000156">
    <property type="term" value="F:phosphorelay response regulator activity"/>
    <property type="evidence" value="ECO:0007669"/>
    <property type="project" value="TreeGrafter"/>
</dbReference>
<dbReference type="GO" id="GO:0006355">
    <property type="term" value="P:regulation of DNA-templated transcription"/>
    <property type="evidence" value="ECO:0007669"/>
    <property type="project" value="InterPro"/>
</dbReference>
<dbReference type="SMART" id="SM00862">
    <property type="entry name" value="Trans_reg_C"/>
    <property type="match status" value="1"/>
</dbReference>
<dbReference type="InterPro" id="IPR011006">
    <property type="entry name" value="CheY-like_superfamily"/>
</dbReference>
<proteinExistence type="predicted"/>
<dbReference type="SUPFAM" id="SSF52172">
    <property type="entry name" value="CheY-like"/>
    <property type="match status" value="1"/>
</dbReference>
<name>A0A1S8M7E5_9CLOT</name>
<keyword evidence="5" id="KW-0238">DNA-binding</keyword>
<dbReference type="PANTHER" id="PTHR48111:SF26">
    <property type="entry name" value="STAGE 0 SPORULATION PROTEIN A HOMOLOG"/>
    <property type="match status" value="1"/>
</dbReference>
<evidence type="ECO:0000313" key="8">
    <source>
        <dbReference type="EMBL" id="URZ10298.1"/>
    </source>
</evidence>
<dbReference type="GO" id="GO:0000976">
    <property type="term" value="F:transcription cis-regulatory region binding"/>
    <property type="evidence" value="ECO:0007669"/>
    <property type="project" value="TreeGrafter"/>
</dbReference>
<accession>A0A1S8M7E5</accession>
<evidence type="ECO:0000256" key="4">
    <source>
        <dbReference type="ARBA" id="ARBA00023015"/>
    </source>
</evidence>
<reference evidence="8 9" key="1">
    <citation type="submission" date="2022-04" db="EMBL/GenBank/DDBJ databases">
        <title>Genome sequence of C. roseum typestrain.</title>
        <authorList>
            <person name="Poehlein A."/>
            <person name="Schoch T."/>
            <person name="Duerre P."/>
            <person name="Daniel R."/>
        </authorList>
    </citation>
    <scope>NUCLEOTIDE SEQUENCE [LARGE SCALE GENOMIC DNA]</scope>
    <source>
        <strain evidence="8 9">DSM 7320</strain>
    </source>
</reference>
<dbReference type="SUPFAM" id="SSF46894">
    <property type="entry name" value="C-terminal effector domain of the bipartite response regulators"/>
    <property type="match status" value="1"/>
</dbReference>
<dbReference type="CDD" id="cd00383">
    <property type="entry name" value="trans_reg_C"/>
    <property type="match status" value="1"/>
</dbReference>
<keyword evidence="3" id="KW-0902">Two-component regulatory system</keyword>
<dbReference type="FunFam" id="1.10.10.10:FF:000018">
    <property type="entry name" value="DNA-binding response regulator ResD"/>
    <property type="match status" value="1"/>
</dbReference>
<evidence type="ECO:0000256" key="5">
    <source>
        <dbReference type="ARBA" id="ARBA00023125"/>
    </source>
</evidence>
<dbReference type="PROSITE" id="PS51755">
    <property type="entry name" value="OMPR_PHOB"/>
    <property type="match status" value="1"/>
</dbReference>
<dbReference type="KEGG" id="crw:CROST_010060"/>
<dbReference type="Gene3D" id="1.10.10.10">
    <property type="entry name" value="Winged helix-like DNA-binding domain superfamily/Winged helix DNA-binding domain"/>
    <property type="match status" value="1"/>
</dbReference>
<dbReference type="InterPro" id="IPR039420">
    <property type="entry name" value="WalR-like"/>
</dbReference>
<evidence type="ECO:0000256" key="1">
    <source>
        <dbReference type="ARBA" id="ARBA00018672"/>
    </source>
</evidence>
<keyword evidence="9" id="KW-1185">Reference proteome</keyword>
<dbReference type="EMBL" id="CP096983">
    <property type="protein sequence ID" value="URZ10298.1"/>
    <property type="molecule type" value="Genomic_DNA"/>
</dbReference>
<comment type="function">
    <text evidence="7">May play the central regulatory role in sporulation. It may be an element of the effector pathway responsible for the activation of sporulation genes in response to nutritional stress. Spo0A may act in concert with spo0H (a sigma factor) to control the expression of some genes that are critical to the sporulation process.</text>
</comment>
<dbReference type="GO" id="GO:0032993">
    <property type="term" value="C:protein-DNA complex"/>
    <property type="evidence" value="ECO:0007669"/>
    <property type="project" value="TreeGrafter"/>
</dbReference>
<organism evidence="8 9">
    <name type="scientific">Clostridium felsineum</name>
    <dbReference type="NCBI Taxonomy" id="36839"/>
    <lineage>
        <taxon>Bacteria</taxon>
        <taxon>Bacillati</taxon>
        <taxon>Bacillota</taxon>
        <taxon>Clostridia</taxon>
        <taxon>Eubacteriales</taxon>
        <taxon>Clostridiaceae</taxon>
        <taxon>Clostridium</taxon>
    </lineage>
</organism>
<dbReference type="Pfam" id="PF00072">
    <property type="entry name" value="Response_reg"/>
    <property type="match status" value="1"/>
</dbReference>
<evidence type="ECO:0000313" key="9">
    <source>
        <dbReference type="Proteomes" id="UP000190951"/>
    </source>
</evidence>
<dbReference type="STRING" id="84029.CROST_10510"/>
<dbReference type="PANTHER" id="PTHR48111">
    <property type="entry name" value="REGULATOR OF RPOS"/>
    <property type="match status" value="1"/>
</dbReference>
<dbReference type="Gene3D" id="3.40.50.2300">
    <property type="match status" value="1"/>
</dbReference>
<dbReference type="InterPro" id="IPR001867">
    <property type="entry name" value="OmpR/PhoB-type_DNA-bd"/>
</dbReference>
<keyword evidence="2" id="KW-0597">Phosphoprotein</keyword>
<dbReference type="InterPro" id="IPR036388">
    <property type="entry name" value="WH-like_DNA-bd_sf"/>
</dbReference>
<dbReference type="Proteomes" id="UP000190951">
    <property type="component" value="Chromosome"/>
</dbReference>
<evidence type="ECO:0000256" key="6">
    <source>
        <dbReference type="ARBA" id="ARBA00023163"/>
    </source>
</evidence>
<keyword evidence="4" id="KW-0805">Transcription regulation</keyword>
<keyword evidence="6" id="KW-0804">Transcription</keyword>
<dbReference type="PROSITE" id="PS50110">
    <property type="entry name" value="RESPONSE_REGULATORY"/>
    <property type="match status" value="1"/>
</dbReference>
<dbReference type="SMART" id="SM00448">
    <property type="entry name" value="REC"/>
    <property type="match status" value="1"/>
</dbReference>
<dbReference type="Pfam" id="PF00486">
    <property type="entry name" value="Trans_reg_C"/>
    <property type="match status" value="1"/>
</dbReference>
<dbReference type="Gene3D" id="6.10.250.690">
    <property type="match status" value="1"/>
</dbReference>
<evidence type="ECO:0000256" key="3">
    <source>
        <dbReference type="ARBA" id="ARBA00023012"/>
    </source>
</evidence>
<dbReference type="GO" id="GO:0005829">
    <property type="term" value="C:cytosol"/>
    <property type="evidence" value="ECO:0007669"/>
    <property type="project" value="TreeGrafter"/>
</dbReference>
<dbReference type="InterPro" id="IPR001789">
    <property type="entry name" value="Sig_transdc_resp-reg_receiver"/>
</dbReference>
<dbReference type="RefSeq" id="WP_077834283.1">
    <property type="nucleotide sequence ID" value="NZ_CP096983.1"/>
</dbReference>